<dbReference type="AlphaFoldDB" id="X1MBR1"/>
<organism evidence="1">
    <name type="scientific">marine sediment metagenome</name>
    <dbReference type="NCBI Taxonomy" id="412755"/>
    <lineage>
        <taxon>unclassified sequences</taxon>
        <taxon>metagenomes</taxon>
        <taxon>ecological metagenomes</taxon>
    </lineage>
</organism>
<evidence type="ECO:0000313" key="1">
    <source>
        <dbReference type="EMBL" id="GAI12115.1"/>
    </source>
</evidence>
<sequence length="236" mass="26178">MTKRHKRIVESLDTGTHEDWNDDHIDDFTDEIDIETFFITPGIAVLWDVTKNANGVVPTLTIQDNHAFAYLHSGNAQLDWSLMKYEFSGAPGNFTHINDAPVFTTAVWLEKYDAVNIVGEWGLMDNAKAPTAANKDGAYFRIDGNKLYAVTGKGDAETATEITLVGGIPEYGHYRIHLQATKCDFYVDDMETVAGSNATNLPTTQLTIFYYADSGGNADTQMYIDAVAINMLRYKG</sequence>
<comment type="caution">
    <text evidence="1">The sequence shown here is derived from an EMBL/GenBank/DDBJ whole genome shotgun (WGS) entry which is preliminary data.</text>
</comment>
<reference evidence="1" key="1">
    <citation type="journal article" date="2014" name="Front. Microbiol.">
        <title>High frequency of phylogenetically diverse reductive dehalogenase-homologous genes in deep subseafloor sedimentary metagenomes.</title>
        <authorList>
            <person name="Kawai M."/>
            <person name="Futagami T."/>
            <person name="Toyoda A."/>
            <person name="Takaki Y."/>
            <person name="Nishi S."/>
            <person name="Hori S."/>
            <person name="Arai W."/>
            <person name="Tsubouchi T."/>
            <person name="Morono Y."/>
            <person name="Uchiyama I."/>
            <person name="Ito T."/>
            <person name="Fujiyama A."/>
            <person name="Inagaki F."/>
            <person name="Takami H."/>
        </authorList>
    </citation>
    <scope>NUCLEOTIDE SEQUENCE</scope>
    <source>
        <strain evidence="1">Expedition CK06-06</strain>
    </source>
</reference>
<proteinExistence type="predicted"/>
<name>X1MBR1_9ZZZZ</name>
<dbReference type="EMBL" id="BARV01009088">
    <property type="protein sequence ID" value="GAI12115.1"/>
    <property type="molecule type" value="Genomic_DNA"/>
</dbReference>
<protein>
    <submittedName>
        <fullName evidence="1">Uncharacterized protein</fullName>
    </submittedName>
</protein>
<accession>X1MBR1</accession>
<gene>
    <name evidence="1" type="ORF">S06H3_18054</name>
</gene>